<dbReference type="InterPro" id="IPR029026">
    <property type="entry name" value="tRNA_m1G_MTases_N"/>
</dbReference>
<dbReference type="Gene3D" id="3.40.1280.10">
    <property type="match status" value="1"/>
</dbReference>
<evidence type="ECO:0000256" key="5">
    <source>
        <dbReference type="HAMAP-Rule" id="MF_00658"/>
    </source>
</evidence>
<dbReference type="InterPro" id="IPR003742">
    <property type="entry name" value="RlmH-like"/>
</dbReference>
<dbReference type="Proteomes" id="UP001337681">
    <property type="component" value="Unassembled WGS sequence"/>
</dbReference>
<gene>
    <name evidence="5 6" type="primary">rlmH</name>
    <name evidence="6" type="ORF">VRU49_05765</name>
</gene>
<feature type="binding site" evidence="5">
    <location>
        <position position="73"/>
    </location>
    <ligand>
        <name>S-adenosyl-L-methionine</name>
        <dbReference type="ChEBI" id="CHEBI:59789"/>
    </ligand>
</feature>
<sequence length="157" mass="18272">MKITLIAVGKTEEKYLIEGIEKYFKRLKHYISFQIVIIPDIKNVKNLSQVQQKEKEGISILKHIQNLDTVILLDEEGKNLSSIGFSEQLNKYMNASVQHLVYVIGGPYGFSDAVYNRCNDKLSLSKMTFSHQMVRLFFVEQLYRAFTILRNEPYHHA</sequence>
<dbReference type="PANTHER" id="PTHR33603:SF1">
    <property type="entry name" value="RIBOSOMAL RNA LARGE SUBUNIT METHYLTRANSFERASE H"/>
    <property type="match status" value="1"/>
</dbReference>
<dbReference type="PIRSF" id="PIRSF004505">
    <property type="entry name" value="MT_bac"/>
    <property type="match status" value="1"/>
</dbReference>
<protein>
    <recommendedName>
        <fullName evidence="5">Ribosomal RNA large subunit methyltransferase H</fullName>
        <ecNumber evidence="5">2.1.1.177</ecNumber>
    </recommendedName>
    <alternativeName>
        <fullName evidence="5">23S rRNA (pseudouridine1915-N3)-methyltransferase</fullName>
    </alternativeName>
    <alternativeName>
        <fullName evidence="5">23S rRNA m3Psi1915 methyltransferase</fullName>
    </alternativeName>
    <alternativeName>
        <fullName evidence="5">rRNA (pseudouridine-N3-)-methyltransferase RlmH</fullName>
    </alternativeName>
</protein>
<evidence type="ECO:0000256" key="2">
    <source>
        <dbReference type="ARBA" id="ARBA00022679"/>
    </source>
</evidence>
<comment type="catalytic activity">
    <reaction evidence="5">
        <text>pseudouridine(1915) in 23S rRNA + S-adenosyl-L-methionine = N(3)-methylpseudouridine(1915) in 23S rRNA + S-adenosyl-L-homocysteine + H(+)</text>
        <dbReference type="Rhea" id="RHEA:42752"/>
        <dbReference type="Rhea" id="RHEA-COMP:10221"/>
        <dbReference type="Rhea" id="RHEA-COMP:10222"/>
        <dbReference type="ChEBI" id="CHEBI:15378"/>
        <dbReference type="ChEBI" id="CHEBI:57856"/>
        <dbReference type="ChEBI" id="CHEBI:59789"/>
        <dbReference type="ChEBI" id="CHEBI:65314"/>
        <dbReference type="ChEBI" id="CHEBI:74486"/>
        <dbReference type="EC" id="2.1.1.177"/>
    </reaction>
</comment>
<reference evidence="6 7" key="1">
    <citation type="submission" date="2024-01" db="EMBL/GenBank/DDBJ databases">
        <title>Pedobacter sp. nov., isolated from oil-contaminated soil.</title>
        <authorList>
            <person name="Le N.T.T."/>
        </authorList>
    </citation>
    <scope>NUCLEOTIDE SEQUENCE [LARGE SCALE GENOMIC DNA]</scope>
    <source>
        <strain evidence="6 7">VNH31</strain>
    </source>
</reference>
<organism evidence="6 7">
    <name type="scientific">Pedobacter flavus</name>
    <dbReference type="NCBI Taxonomy" id="3113906"/>
    <lineage>
        <taxon>Bacteria</taxon>
        <taxon>Pseudomonadati</taxon>
        <taxon>Bacteroidota</taxon>
        <taxon>Sphingobacteriia</taxon>
        <taxon>Sphingobacteriales</taxon>
        <taxon>Sphingobacteriaceae</taxon>
        <taxon>Pedobacter</taxon>
    </lineage>
</organism>
<comment type="caution">
    <text evidence="6">The sequence shown here is derived from an EMBL/GenBank/DDBJ whole genome shotgun (WGS) entry which is preliminary data.</text>
</comment>
<evidence type="ECO:0000256" key="3">
    <source>
        <dbReference type="ARBA" id="ARBA00022691"/>
    </source>
</evidence>
<comment type="subunit">
    <text evidence="5">Homodimer.</text>
</comment>
<dbReference type="EC" id="2.1.1.177" evidence="5"/>
<keyword evidence="5" id="KW-0698">rRNA processing</keyword>
<comment type="similarity">
    <text evidence="4 5">Belongs to the RNA methyltransferase RlmH family.</text>
</comment>
<dbReference type="Pfam" id="PF02590">
    <property type="entry name" value="SPOUT_MTase"/>
    <property type="match status" value="1"/>
</dbReference>
<dbReference type="PANTHER" id="PTHR33603">
    <property type="entry name" value="METHYLTRANSFERASE"/>
    <property type="match status" value="1"/>
</dbReference>
<dbReference type="NCBIfam" id="NF000990">
    <property type="entry name" value="PRK00103.2-4"/>
    <property type="match status" value="1"/>
</dbReference>
<dbReference type="HAMAP" id="MF_00658">
    <property type="entry name" value="23SrRNA_methyltr_H"/>
    <property type="match status" value="1"/>
</dbReference>
<evidence type="ECO:0000313" key="7">
    <source>
        <dbReference type="Proteomes" id="UP001337681"/>
    </source>
</evidence>
<proteinExistence type="inferred from homology"/>
<accession>A0ABU7H1I7</accession>
<comment type="function">
    <text evidence="5">Specifically methylates the pseudouridine at position 1915 (m3Psi1915) in 23S rRNA.</text>
</comment>
<evidence type="ECO:0000313" key="6">
    <source>
        <dbReference type="EMBL" id="MEE1884927.1"/>
    </source>
</evidence>
<feature type="binding site" evidence="5">
    <location>
        <begin position="124"/>
        <end position="129"/>
    </location>
    <ligand>
        <name>S-adenosyl-L-methionine</name>
        <dbReference type="ChEBI" id="CHEBI:59789"/>
    </ligand>
</feature>
<dbReference type="EMBL" id="JAZDQU010000001">
    <property type="protein sequence ID" value="MEE1884927.1"/>
    <property type="molecule type" value="Genomic_DNA"/>
</dbReference>
<dbReference type="InterPro" id="IPR029028">
    <property type="entry name" value="Alpha/beta_knot_MTases"/>
</dbReference>
<keyword evidence="2 5" id="KW-0808">Transferase</keyword>
<evidence type="ECO:0000256" key="4">
    <source>
        <dbReference type="ARBA" id="ARBA00038303"/>
    </source>
</evidence>
<name>A0ABU7H1I7_9SPHI</name>
<feature type="binding site" evidence="5">
    <location>
        <position position="105"/>
    </location>
    <ligand>
        <name>S-adenosyl-L-methionine</name>
        <dbReference type="ChEBI" id="CHEBI:59789"/>
    </ligand>
</feature>
<dbReference type="RefSeq" id="WP_330145832.1">
    <property type="nucleotide sequence ID" value="NZ_JAZDQU010000001.1"/>
</dbReference>
<keyword evidence="5" id="KW-0963">Cytoplasm</keyword>
<comment type="subcellular location">
    <subcellularLocation>
        <location evidence="5">Cytoplasm</location>
    </subcellularLocation>
</comment>
<dbReference type="SUPFAM" id="SSF75217">
    <property type="entry name" value="alpha/beta knot"/>
    <property type="match status" value="1"/>
</dbReference>
<keyword evidence="7" id="KW-1185">Reference proteome</keyword>
<dbReference type="CDD" id="cd18081">
    <property type="entry name" value="RlmH-like"/>
    <property type="match status" value="1"/>
</dbReference>
<keyword evidence="1 5" id="KW-0489">Methyltransferase</keyword>
<evidence type="ECO:0000256" key="1">
    <source>
        <dbReference type="ARBA" id="ARBA00022603"/>
    </source>
</evidence>
<keyword evidence="3 5" id="KW-0949">S-adenosyl-L-methionine</keyword>